<evidence type="ECO:0000313" key="11">
    <source>
        <dbReference type="EMBL" id="OUD12091.1"/>
    </source>
</evidence>
<gene>
    <name evidence="11" type="ORF">TPSD3_13250</name>
</gene>
<evidence type="ECO:0000256" key="8">
    <source>
        <dbReference type="SAM" id="Phobius"/>
    </source>
</evidence>
<evidence type="ECO:0000256" key="3">
    <source>
        <dbReference type="ARBA" id="ARBA00022448"/>
    </source>
</evidence>
<dbReference type="OrthoDB" id="9808461at2"/>
<sequence>MFKPLALYIGMRYTRAKRRNHFISFISLISMLSIAVGVTAMITILSVMNGFEKELRVRMLGMSPHVFIMPYFDNHLNDWPALMTHLKDYPNITGVAPFIQGQAMITRNQAVYGTLIQGIDPELEKSISVVQDKMLLGSVEALLPDSFHILIGEELQRSLGVRIGEQVTVVVPQATVTPVGLVPRMKRMTVQGVFRIGMHEFDSSLILMHMSDAAKLLRLPEGSAQGLNIKITDMFAAPQFADQLRQELPAGYQVADWTYRHANFFRAIQMEKRVMFIILTLIIAVAAFNIISTLVMLVTDKQADIAILRTLGATPLTIMAIFVVQGVIIGLFGTLLGVIGGVSLALNVETLVPAIENFFNMKFLSADVYYISDIPSDLRMADVYWITINAFLISLLATLYPAYRASRTQPAEALRYE</sequence>
<comment type="similarity">
    <text evidence="2">Belongs to the ABC-4 integral membrane protein family. LolC/E subfamily.</text>
</comment>
<keyword evidence="7 8" id="KW-0472">Membrane</keyword>
<keyword evidence="5 8" id="KW-0812">Transmembrane</keyword>
<evidence type="ECO:0000259" key="9">
    <source>
        <dbReference type="Pfam" id="PF02687"/>
    </source>
</evidence>
<dbReference type="RefSeq" id="WP_086489005.1">
    <property type="nucleotide sequence ID" value="NZ_MSLT01000023.1"/>
</dbReference>
<evidence type="ECO:0000313" key="12">
    <source>
        <dbReference type="Proteomes" id="UP000194798"/>
    </source>
</evidence>
<evidence type="ECO:0000256" key="6">
    <source>
        <dbReference type="ARBA" id="ARBA00022989"/>
    </source>
</evidence>
<evidence type="ECO:0000256" key="5">
    <source>
        <dbReference type="ARBA" id="ARBA00022692"/>
    </source>
</evidence>
<dbReference type="InterPro" id="IPR051447">
    <property type="entry name" value="Lipoprotein-release_system"/>
</dbReference>
<dbReference type="InterPro" id="IPR025857">
    <property type="entry name" value="MacB_PCD"/>
</dbReference>
<proteinExistence type="inferred from homology"/>
<keyword evidence="6 8" id="KW-1133">Transmembrane helix</keyword>
<dbReference type="AlphaFoldDB" id="A0A251X3R0"/>
<dbReference type="GO" id="GO:0044874">
    <property type="term" value="P:lipoprotein localization to outer membrane"/>
    <property type="evidence" value="ECO:0007669"/>
    <property type="project" value="TreeGrafter"/>
</dbReference>
<dbReference type="InterPro" id="IPR003838">
    <property type="entry name" value="ABC3_permease_C"/>
</dbReference>
<evidence type="ECO:0000259" key="10">
    <source>
        <dbReference type="Pfam" id="PF12704"/>
    </source>
</evidence>
<feature type="transmembrane region" description="Helical" evidence="8">
    <location>
        <begin position="274"/>
        <end position="298"/>
    </location>
</feature>
<feature type="transmembrane region" description="Helical" evidence="8">
    <location>
        <begin position="383"/>
        <end position="403"/>
    </location>
</feature>
<dbReference type="NCBIfam" id="TIGR02212">
    <property type="entry name" value="lolCE"/>
    <property type="match status" value="1"/>
</dbReference>
<keyword evidence="3" id="KW-0813">Transport</keyword>
<feature type="transmembrane region" description="Helical" evidence="8">
    <location>
        <begin position="319"/>
        <end position="346"/>
    </location>
</feature>
<dbReference type="InterPro" id="IPR011925">
    <property type="entry name" value="LolCE_TM"/>
</dbReference>
<comment type="subcellular location">
    <subcellularLocation>
        <location evidence="1">Cell membrane</location>
        <topology evidence="1">Multi-pass membrane protein</topology>
    </subcellularLocation>
</comment>
<feature type="domain" description="MacB-like periplasmic core" evidence="10">
    <location>
        <begin position="27"/>
        <end position="246"/>
    </location>
</feature>
<dbReference type="EMBL" id="MSLT01000023">
    <property type="protein sequence ID" value="OUD12091.1"/>
    <property type="molecule type" value="Genomic_DNA"/>
</dbReference>
<dbReference type="Pfam" id="PF12704">
    <property type="entry name" value="MacB_PCD"/>
    <property type="match status" value="1"/>
</dbReference>
<name>A0A251X3R0_9GAMM</name>
<keyword evidence="4" id="KW-1003">Cell membrane</keyword>
<reference evidence="11 12" key="1">
    <citation type="submission" date="2016-12" db="EMBL/GenBank/DDBJ databases">
        <title>Thioflexothrix psekupsii D3 genome sequencing and assembly.</title>
        <authorList>
            <person name="Fomenkov A."/>
            <person name="Vincze T."/>
            <person name="Grabovich M."/>
            <person name="Anton B.P."/>
            <person name="Dubinina G."/>
            <person name="Orlova M."/>
            <person name="Belousova E."/>
            <person name="Roberts R.J."/>
        </authorList>
    </citation>
    <scope>NUCLEOTIDE SEQUENCE [LARGE SCALE GENOMIC DNA]</scope>
    <source>
        <strain evidence="11">D3</strain>
    </source>
</reference>
<dbReference type="GO" id="GO:0042953">
    <property type="term" value="P:lipoprotein transport"/>
    <property type="evidence" value="ECO:0007669"/>
    <property type="project" value="InterPro"/>
</dbReference>
<dbReference type="PANTHER" id="PTHR30489">
    <property type="entry name" value="LIPOPROTEIN-RELEASING SYSTEM TRANSMEMBRANE PROTEIN LOLE"/>
    <property type="match status" value="1"/>
</dbReference>
<dbReference type="Proteomes" id="UP000194798">
    <property type="component" value="Unassembled WGS sequence"/>
</dbReference>
<keyword evidence="12" id="KW-1185">Reference proteome</keyword>
<feature type="transmembrane region" description="Helical" evidence="8">
    <location>
        <begin position="21"/>
        <end position="48"/>
    </location>
</feature>
<feature type="domain" description="ABC3 transporter permease C-terminal" evidence="9">
    <location>
        <begin position="276"/>
        <end position="410"/>
    </location>
</feature>
<evidence type="ECO:0000256" key="7">
    <source>
        <dbReference type="ARBA" id="ARBA00023136"/>
    </source>
</evidence>
<accession>A0A251X3R0</accession>
<evidence type="ECO:0000256" key="2">
    <source>
        <dbReference type="ARBA" id="ARBA00005236"/>
    </source>
</evidence>
<dbReference type="GO" id="GO:0098797">
    <property type="term" value="C:plasma membrane protein complex"/>
    <property type="evidence" value="ECO:0007669"/>
    <property type="project" value="TreeGrafter"/>
</dbReference>
<evidence type="ECO:0000256" key="4">
    <source>
        <dbReference type="ARBA" id="ARBA00022475"/>
    </source>
</evidence>
<protein>
    <submittedName>
        <fullName evidence="11">ABC transporter permease</fullName>
    </submittedName>
</protein>
<evidence type="ECO:0000256" key="1">
    <source>
        <dbReference type="ARBA" id="ARBA00004651"/>
    </source>
</evidence>
<comment type="caution">
    <text evidence="11">The sequence shown here is derived from an EMBL/GenBank/DDBJ whole genome shotgun (WGS) entry which is preliminary data.</text>
</comment>
<dbReference type="Pfam" id="PF02687">
    <property type="entry name" value="FtsX"/>
    <property type="match status" value="1"/>
</dbReference>
<organism evidence="11 12">
    <name type="scientific">Thioflexithrix psekupsensis</name>
    <dbReference type="NCBI Taxonomy" id="1570016"/>
    <lineage>
        <taxon>Bacteria</taxon>
        <taxon>Pseudomonadati</taxon>
        <taxon>Pseudomonadota</taxon>
        <taxon>Gammaproteobacteria</taxon>
        <taxon>Thiotrichales</taxon>
        <taxon>Thioflexithrix</taxon>
    </lineage>
</organism>
<dbReference type="PANTHER" id="PTHR30489:SF0">
    <property type="entry name" value="LIPOPROTEIN-RELEASING SYSTEM TRANSMEMBRANE PROTEIN LOLE"/>
    <property type="match status" value="1"/>
</dbReference>